<dbReference type="InParanoid" id="A0A167NFZ0"/>
<dbReference type="InterPro" id="IPR009057">
    <property type="entry name" value="Homeodomain-like_sf"/>
</dbReference>
<dbReference type="Proteomes" id="UP000077315">
    <property type="component" value="Unassembled WGS sequence"/>
</dbReference>
<evidence type="ECO:0000256" key="1">
    <source>
        <dbReference type="SAM" id="MobiDB-lite"/>
    </source>
</evidence>
<accession>A0A167NFZ0</accession>
<dbReference type="AlphaFoldDB" id="A0A167NFZ0"/>
<protein>
    <submittedName>
        <fullName evidence="2">Homeodomain-like DNA binding domain-containing transcription factor</fullName>
    </submittedName>
</protein>
<dbReference type="GeneID" id="29001380"/>
<keyword evidence="2" id="KW-0238">DNA-binding</keyword>
<feature type="region of interest" description="Disordered" evidence="1">
    <location>
        <begin position="41"/>
        <end position="60"/>
    </location>
</feature>
<organism evidence="2 3">
    <name type="scientific">Phycomyces blakesleeanus (strain ATCC 8743b / DSM 1359 / FGSC 10004 / NBRC 33097 / NRRL 1555)</name>
    <dbReference type="NCBI Taxonomy" id="763407"/>
    <lineage>
        <taxon>Eukaryota</taxon>
        <taxon>Fungi</taxon>
        <taxon>Fungi incertae sedis</taxon>
        <taxon>Mucoromycota</taxon>
        <taxon>Mucoromycotina</taxon>
        <taxon>Mucoromycetes</taxon>
        <taxon>Mucorales</taxon>
        <taxon>Phycomycetaceae</taxon>
        <taxon>Phycomyces</taxon>
    </lineage>
</organism>
<evidence type="ECO:0000313" key="3">
    <source>
        <dbReference type="Proteomes" id="UP000077315"/>
    </source>
</evidence>
<name>A0A167NFZ0_PHYB8</name>
<reference evidence="3" key="1">
    <citation type="submission" date="2015-06" db="EMBL/GenBank/DDBJ databases">
        <title>Expansion of signal transduction pathways in fungi by whole-genome duplication.</title>
        <authorList>
            <consortium name="DOE Joint Genome Institute"/>
            <person name="Corrochano L.M."/>
            <person name="Kuo A."/>
            <person name="Marcet-Houben M."/>
            <person name="Polaino S."/>
            <person name="Salamov A."/>
            <person name="Villalobos J.M."/>
            <person name="Alvarez M.I."/>
            <person name="Avalos J."/>
            <person name="Benito E.P."/>
            <person name="Benoit I."/>
            <person name="Burger G."/>
            <person name="Camino L.P."/>
            <person name="Canovas D."/>
            <person name="Cerda-Olmedo E."/>
            <person name="Cheng J.-F."/>
            <person name="Dominguez A."/>
            <person name="Elias M."/>
            <person name="Eslava A.P."/>
            <person name="Glaser F."/>
            <person name="Grimwood J."/>
            <person name="Gutierrez G."/>
            <person name="Heitman J."/>
            <person name="Henrissat B."/>
            <person name="Iturriaga E.A."/>
            <person name="Lang B.F."/>
            <person name="Lavin J.L."/>
            <person name="Lee S."/>
            <person name="Li W."/>
            <person name="Lindquist E."/>
            <person name="Lopez-Garcia S."/>
            <person name="Luque E.M."/>
            <person name="Marcos A.T."/>
            <person name="Martin J."/>
            <person name="McCluskey K."/>
            <person name="Medina H.R."/>
            <person name="Miralles-Duran A."/>
            <person name="Miyazaki A."/>
            <person name="Munoz-Torres E."/>
            <person name="Oguiza J.A."/>
            <person name="Ohm R."/>
            <person name="Olmedo M."/>
            <person name="Orejas M."/>
            <person name="Ortiz-Castellanos L."/>
            <person name="Pisabarro A.G."/>
            <person name="Rodriguez-Romero J."/>
            <person name="Ruiz-Herrera J."/>
            <person name="Ruiz-Vazquez R."/>
            <person name="Sanz C."/>
            <person name="Schackwitz W."/>
            <person name="Schmutz J."/>
            <person name="Shahriari M."/>
            <person name="Shelest E."/>
            <person name="Silva-Franco F."/>
            <person name="Soanes D."/>
            <person name="Syed K."/>
            <person name="Tagua V.G."/>
            <person name="Talbot N.J."/>
            <person name="Thon M."/>
            <person name="De vries R.P."/>
            <person name="Wiebenga A."/>
            <person name="Yadav J.S."/>
            <person name="Braun E.L."/>
            <person name="Baker S."/>
            <person name="Garre V."/>
            <person name="Horwitz B."/>
            <person name="Torres-Martinez S."/>
            <person name="Idnurm A."/>
            <person name="Herrera-Estrella A."/>
            <person name="Gabaldon T."/>
            <person name="Grigoriev I.V."/>
        </authorList>
    </citation>
    <scope>NUCLEOTIDE SEQUENCE [LARGE SCALE GENOMIC DNA]</scope>
    <source>
        <strain evidence="3">NRRL 1555(-)</strain>
    </source>
</reference>
<sequence>MTISRADCIRHHIIEHIDRAAKLNVPKSTVQCFLKRYKERGTADNRKSSGKPQLLTPRDKRRIVSNIKKDRWSTLDDLVDDASADTGKNVNKVTVRKALHSMDFYLP</sequence>
<keyword evidence="3" id="KW-1185">Reference proteome</keyword>
<proteinExistence type="predicted"/>
<dbReference type="GO" id="GO:0003677">
    <property type="term" value="F:DNA binding"/>
    <property type="evidence" value="ECO:0007669"/>
    <property type="project" value="UniProtKB-KW"/>
</dbReference>
<gene>
    <name evidence="2" type="ORF">PHYBLDRAFT_59335</name>
</gene>
<dbReference type="SUPFAM" id="SSF46689">
    <property type="entry name" value="Homeodomain-like"/>
    <property type="match status" value="1"/>
</dbReference>
<dbReference type="RefSeq" id="XP_018293844.1">
    <property type="nucleotide sequence ID" value="XM_018440474.1"/>
</dbReference>
<dbReference type="EMBL" id="KV440976">
    <property type="protein sequence ID" value="OAD75804.1"/>
    <property type="molecule type" value="Genomic_DNA"/>
</dbReference>
<evidence type="ECO:0000313" key="2">
    <source>
        <dbReference type="EMBL" id="OAD75804.1"/>
    </source>
</evidence>
<dbReference type="VEuPathDB" id="FungiDB:PHYBLDRAFT_59335"/>
<keyword evidence="2" id="KW-0371">Homeobox</keyword>
<dbReference type="OrthoDB" id="2429547at2759"/>